<comment type="caution">
    <text evidence="2">The sequence shown here is derived from an EMBL/GenBank/DDBJ whole genome shotgun (WGS) entry which is preliminary data.</text>
</comment>
<dbReference type="AlphaFoldDB" id="A0A6G3SK42"/>
<dbReference type="InterPro" id="IPR007278">
    <property type="entry name" value="DUF397"/>
</dbReference>
<accession>A0A6G3SK42</accession>
<name>A0A6G3SK42_STRAQ</name>
<dbReference type="RefSeq" id="WP_047178599.1">
    <property type="nucleotide sequence ID" value="NZ_JAAGMK010000070.1"/>
</dbReference>
<proteinExistence type="predicted"/>
<evidence type="ECO:0000313" key="2">
    <source>
        <dbReference type="EMBL" id="NEB83035.1"/>
    </source>
</evidence>
<reference evidence="2" key="1">
    <citation type="submission" date="2020-01" db="EMBL/GenBank/DDBJ databases">
        <title>Insect and environment-associated Actinomycetes.</title>
        <authorList>
            <person name="Currrie C."/>
            <person name="Chevrette M."/>
            <person name="Carlson C."/>
            <person name="Stubbendieck R."/>
            <person name="Wendt-Pienkowski E."/>
        </authorList>
    </citation>
    <scope>NUCLEOTIDE SEQUENCE</scope>
    <source>
        <strain evidence="2">SID505</strain>
    </source>
</reference>
<evidence type="ECO:0000259" key="1">
    <source>
        <dbReference type="Pfam" id="PF04149"/>
    </source>
</evidence>
<dbReference type="EMBL" id="JAAGMK010000070">
    <property type="protein sequence ID" value="NEB83035.1"/>
    <property type="molecule type" value="Genomic_DNA"/>
</dbReference>
<sequence length="72" mass="7212">MTSQSTTPQWVKSSYSDNGGSCVEWAPATASTTGIVPVRDSKNPGGPALAVAAEAFSSFVAGVKTGGFDTTA</sequence>
<gene>
    <name evidence="2" type="ORF">G3I43_02340</name>
</gene>
<organism evidence="2">
    <name type="scientific">Streptomyces anulatus</name>
    <name type="common">Streptomyces chrysomallus</name>
    <dbReference type="NCBI Taxonomy" id="1892"/>
    <lineage>
        <taxon>Bacteria</taxon>
        <taxon>Bacillati</taxon>
        <taxon>Actinomycetota</taxon>
        <taxon>Actinomycetes</taxon>
        <taxon>Kitasatosporales</taxon>
        <taxon>Streptomycetaceae</taxon>
        <taxon>Streptomyces</taxon>
    </lineage>
</organism>
<dbReference type="Pfam" id="PF04149">
    <property type="entry name" value="DUF397"/>
    <property type="match status" value="1"/>
</dbReference>
<protein>
    <submittedName>
        <fullName evidence="2">DUF397 domain-containing protein</fullName>
    </submittedName>
</protein>
<feature type="domain" description="DUF397" evidence="1">
    <location>
        <begin position="9"/>
        <end position="64"/>
    </location>
</feature>